<keyword evidence="2" id="KW-1185">Reference proteome</keyword>
<sequence>MKQIVHLNDQIRNEVTSIEAECELLGNRLKQIYKDDFLRINELVVIELIREKKGKPASKVDIYNTCYESYIEIGVEKDNVYFPNAYIPIWKCKQEMFHTVGYLINLNIQALEKKMKRIILEMWEDHKGELEINEEN</sequence>
<accession>A0ABS5NSS2</accession>
<reference evidence="1 2" key="1">
    <citation type="submission" date="2021-05" db="EMBL/GenBank/DDBJ databases">
        <title>Novel Bacillus species.</title>
        <authorList>
            <person name="Liu G."/>
        </authorList>
    </citation>
    <scope>NUCLEOTIDE SEQUENCE [LARGE SCALE GENOMIC DNA]</scope>
    <source>
        <strain evidence="1 2">FJAT-49705</strain>
    </source>
</reference>
<gene>
    <name evidence="1" type="ORF">KHA94_11895</name>
</gene>
<evidence type="ECO:0000313" key="2">
    <source>
        <dbReference type="Proteomes" id="UP000681027"/>
    </source>
</evidence>
<proteinExistence type="predicted"/>
<dbReference type="Proteomes" id="UP000681027">
    <property type="component" value="Unassembled WGS sequence"/>
</dbReference>
<dbReference type="RefSeq" id="WP_213102366.1">
    <property type="nucleotide sequence ID" value="NZ_JAGYPM010000003.1"/>
</dbReference>
<evidence type="ECO:0008006" key="3">
    <source>
        <dbReference type="Google" id="ProtNLM"/>
    </source>
</evidence>
<dbReference type="EMBL" id="JAGYPM010000003">
    <property type="protein sequence ID" value="MBS4190885.1"/>
    <property type="molecule type" value="Genomic_DNA"/>
</dbReference>
<name>A0ABS5NSS2_9BACI</name>
<protein>
    <recommendedName>
        <fullName evidence="3">Phage protein</fullName>
    </recommendedName>
</protein>
<evidence type="ECO:0000313" key="1">
    <source>
        <dbReference type="EMBL" id="MBS4190885.1"/>
    </source>
</evidence>
<comment type="caution">
    <text evidence="1">The sequence shown here is derived from an EMBL/GenBank/DDBJ whole genome shotgun (WGS) entry which is preliminary data.</text>
</comment>
<organism evidence="1 2">
    <name type="scientific">Cytobacillus citreus</name>
    <dbReference type="NCBI Taxonomy" id="2833586"/>
    <lineage>
        <taxon>Bacteria</taxon>
        <taxon>Bacillati</taxon>
        <taxon>Bacillota</taxon>
        <taxon>Bacilli</taxon>
        <taxon>Bacillales</taxon>
        <taxon>Bacillaceae</taxon>
        <taxon>Cytobacillus</taxon>
    </lineage>
</organism>